<dbReference type="Proteomes" id="UP000789525">
    <property type="component" value="Unassembled WGS sequence"/>
</dbReference>
<feature type="non-terminal residue" evidence="1">
    <location>
        <position position="1"/>
    </location>
</feature>
<protein>
    <submittedName>
        <fullName evidence="1">4981_t:CDS:1</fullName>
    </submittedName>
</protein>
<keyword evidence="2" id="KW-1185">Reference proteome</keyword>
<dbReference type="EMBL" id="CAJVPT010038972">
    <property type="protein sequence ID" value="CAG8721612.1"/>
    <property type="molecule type" value="Genomic_DNA"/>
</dbReference>
<evidence type="ECO:0000313" key="1">
    <source>
        <dbReference type="EMBL" id="CAG8721612.1"/>
    </source>
</evidence>
<accession>A0ACA9PRW3</accession>
<sequence length="154" mass="16915">VGEVESEVVVEDQDVNQENMVFVLLITKRRKCKEISNDIPTAQDAGEAVAAATKQASDSVPSTSTIGSSFGHYSPGELTPFLGPNTKAKAKDTNDRTCIGCTEAFEKAEQRAQEREKKKIAQPWVQRKPYLAGVVIHFWGLFSDDAGKEPQMRS</sequence>
<proteinExistence type="predicted"/>
<reference evidence="1" key="1">
    <citation type="submission" date="2021-06" db="EMBL/GenBank/DDBJ databases">
        <authorList>
            <person name="Kallberg Y."/>
            <person name="Tangrot J."/>
            <person name="Rosling A."/>
        </authorList>
    </citation>
    <scope>NUCLEOTIDE SEQUENCE</scope>
    <source>
        <strain evidence="1">CL356</strain>
    </source>
</reference>
<name>A0ACA9PRW3_9GLOM</name>
<evidence type="ECO:0000313" key="2">
    <source>
        <dbReference type="Proteomes" id="UP000789525"/>
    </source>
</evidence>
<organism evidence="1 2">
    <name type="scientific">Acaulospora colombiana</name>
    <dbReference type="NCBI Taxonomy" id="27376"/>
    <lineage>
        <taxon>Eukaryota</taxon>
        <taxon>Fungi</taxon>
        <taxon>Fungi incertae sedis</taxon>
        <taxon>Mucoromycota</taxon>
        <taxon>Glomeromycotina</taxon>
        <taxon>Glomeromycetes</taxon>
        <taxon>Diversisporales</taxon>
        <taxon>Acaulosporaceae</taxon>
        <taxon>Acaulospora</taxon>
    </lineage>
</organism>
<gene>
    <name evidence="1" type="ORF">ACOLOM_LOCUS11168</name>
</gene>
<comment type="caution">
    <text evidence="1">The sequence shown here is derived from an EMBL/GenBank/DDBJ whole genome shotgun (WGS) entry which is preliminary data.</text>
</comment>